<evidence type="ECO:0000313" key="8">
    <source>
        <dbReference type="Proteomes" id="UP000031668"/>
    </source>
</evidence>
<feature type="transmembrane region" description="Helical" evidence="5">
    <location>
        <begin position="181"/>
        <end position="202"/>
    </location>
</feature>
<accession>A0A0C2MV53</accession>
<evidence type="ECO:0000256" key="1">
    <source>
        <dbReference type="ARBA" id="ARBA00004141"/>
    </source>
</evidence>
<organism evidence="7 8">
    <name type="scientific">Thelohanellus kitauei</name>
    <name type="common">Myxosporean</name>
    <dbReference type="NCBI Taxonomy" id="669202"/>
    <lineage>
        <taxon>Eukaryota</taxon>
        <taxon>Metazoa</taxon>
        <taxon>Cnidaria</taxon>
        <taxon>Myxozoa</taxon>
        <taxon>Myxosporea</taxon>
        <taxon>Bivalvulida</taxon>
        <taxon>Platysporina</taxon>
        <taxon>Myxobolidae</taxon>
        <taxon>Thelohanellus</taxon>
    </lineage>
</organism>
<evidence type="ECO:0000256" key="5">
    <source>
        <dbReference type="SAM" id="Phobius"/>
    </source>
</evidence>
<protein>
    <submittedName>
        <fullName evidence="7">Proton-coupled amino acid transporter 1</fullName>
    </submittedName>
</protein>
<dbReference type="PANTHER" id="PTHR22950">
    <property type="entry name" value="AMINO ACID TRANSPORTER"/>
    <property type="match status" value="1"/>
</dbReference>
<feature type="transmembrane region" description="Helical" evidence="5">
    <location>
        <begin position="59"/>
        <end position="83"/>
    </location>
</feature>
<feature type="transmembrane region" description="Helical" evidence="5">
    <location>
        <begin position="336"/>
        <end position="356"/>
    </location>
</feature>
<name>A0A0C2MV53_THEKT</name>
<dbReference type="Pfam" id="PF01490">
    <property type="entry name" value="Aa_trans"/>
    <property type="match status" value="1"/>
</dbReference>
<evidence type="ECO:0000256" key="2">
    <source>
        <dbReference type="ARBA" id="ARBA00022692"/>
    </source>
</evidence>
<evidence type="ECO:0000256" key="4">
    <source>
        <dbReference type="ARBA" id="ARBA00023136"/>
    </source>
</evidence>
<dbReference type="OMA" id="IYDYYGV"/>
<dbReference type="OrthoDB" id="1684102at2759"/>
<dbReference type="AlphaFoldDB" id="A0A0C2MV53"/>
<feature type="transmembrane region" description="Helical" evidence="5">
    <location>
        <begin position="296"/>
        <end position="315"/>
    </location>
</feature>
<gene>
    <name evidence="7" type="ORF">RF11_02028</name>
</gene>
<dbReference type="GO" id="GO:0015179">
    <property type="term" value="F:L-amino acid transmembrane transporter activity"/>
    <property type="evidence" value="ECO:0007669"/>
    <property type="project" value="TreeGrafter"/>
</dbReference>
<sequence length="435" mass="48876">MDVLDYNTPILEEDTPYERTNYINPDEHKKSSTFQIFLHLFKSNIGVGVLNMPQTLSRAGILLGPVVSLLCIIPIIHCMLLLLKCSREIKKRTNKKAIGYAGTFRYSFIEHIGPYSRYLVYVGNFYLLASQLGVCTVYITFAAETLYSVTEKPFDIRLFMLMIGLLIIPLVFVTRLDVMSILSGGANALCLFSLICTLGYILRDVKSPKNYPMIGDMSKFPLFISSVMYVFEGINVVIPLDNEIAEPDRYPFVLKLATYLCGFIYFSFGLLGYLAYGSHALDSVTLNLPIQPFTNVVKIVYAIGIIMTFFIQFHIAMSVMMPTILKKVPNRSRHTLVSSITRFFFASLILFLAIAIPQMKNLISFIGAFSCTSLSLIFPCIIHMATFWNTQGEDRLTRSVIIKDISIIILGSCLAVVGVFASIAEIVKEYKLTPD</sequence>
<evidence type="ECO:0000313" key="7">
    <source>
        <dbReference type="EMBL" id="KII68025.1"/>
    </source>
</evidence>
<keyword evidence="2 5" id="KW-0812">Transmembrane</keyword>
<dbReference type="Proteomes" id="UP000031668">
    <property type="component" value="Unassembled WGS sequence"/>
</dbReference>
<reference evidence="7 8" key="1">
    <citation type="journal article" date="2014" name="Genome Biol. Evol.">
        <title>The genome of the myxosporean Thelohanellus kitauei shows adaptations to nutrient acquisition within its fish host.</title>
        <authorList>
            <person name="Yang Y."/>
            <person name="Xiong J."/>
            <person name="Zhou Z."/>
            <person name="Huo F."/>
            <person name="Miao W."/>
            <person name="Ran C."/>
            <person name="Liu Y."/>
            <person name="Zhang J."/>
            <person name="Feng J."/>
            <person name="Wang M."/>
            <person name="Wang M."/>
            <person name="Wang L."/>
            <person name="Yao B."/>
        </authorList>
    </citation>
    <scope>NUCLEOTIDE SEQUENCE [LARGE SCALE GENOMIC DNA]</scope>
    <source>
        <strain evidence="7">Wuqing</strain>
    </source>
</reference>
<dbReference type="EMBL" id="JWZT01002990">
    <property type="protein sequence ID" value="KII68025.1"/>
    <property type="molecule type" value="Genomic_DNA"/>
</dbReference>
<dbReference type="GO" id="GO:0005774">
    <property type="term" value="C:vacuolar membrane"/>
    <property type="evidence" value="ECO:0007669"/>
    <property type="project" value="TreeGrafter"/>
</dbReference>
<keyword evidence="8" id="KW-1185">Reference proteome</keyword>
<dbReference type="InterPro" id="IPR013057">
    <property type="entry name" value="AA_transpt_TM"/>
</dbReference>
<feature type="transmembrane region" description="Helical" evidence="5">
    <location>
        <begin position="118"/>
        <end position="141"/>
    </location>
</feature>
<dbReference type="PANTHER" id="PTHR22950:SF349">
    <property type="entry name" value="AMINO ACID TRANSPORTER TRANSMEMBRANE DOMAIN-CONTAINING PROTEIN"/>
    <property type="match status" value="1"/>
</dbReference>
<proteinExistence type="predicted"/>
<keyword evidence="3 5" id="KW-1133">Transmembrane helix</keyword>
<feature type="transmembrane region" description="Helical" evidence="5">
    <location>
        <begin position="252"/>
        <end position="276"/>
    </location>
</feature>
<evidence type="ECO:0000256" key="3">
    <source>
        <dbReference type="ARBA" id="ARBA00022989"/>
    </source>
</evidence>
<keyword evidence="4 5" id="KW-0472">Membrane</keyword>
<feature type="transmembrane region" description="Helical" evidence="5">
    <location>
        <begin position="222"/>
        <end position="240"/>
    </location>
</feature>
<feature type="transmembrane region" description="Helical" evidence="5">
    <location>
        <begin position="400"/>
        <end position="424"/>
    </location>
</feature>
<feature type="domain" description="Amino acid transporter transmembrane" evidence="6">
    <location>
        <begin position="29"/>
        <end position="423"/>
    </location>
</feature>
<comment type="caution">
    <text evidence="7">The sequence shown here is derived from an EMBL/GenBank/DDBJ whole genome shotgun (WGS) entry which is preliminary data.</text>
</comment>
<comment type="subcellular location">
    <subcellularLocation>
        <location evidence="1">Membrane</location>
        <topology evidence="1">Multi-pass membrane protein</topology>
    </subcellularLocation>
</comment>
<feature type="transmembrane region" description="Helical" evidence="5">
    <location>
        <begin position="156"/>
        <end position="174"/>
    </location>
</feature>
<evidence type="ECO:0000259" key="6">
    <source>
        <dbReference type="Pfam" id="PF01490"/>
    </source>
</evidence>
<feature type="transmembrane region" description="Helical" evidence="5">
    <location>
        <begin position="362"/>
        <end position="388"/>
    </location>
</feature>